<protein>
    <submittedName>
        <fullName evidence="2">Uncharacterized protein</fullName>
    </submittedName>
</protein>
<name>A0A6N9QZI2_9MICC</name>
<sequence length="92" mass="10769">MERAAERRREILTADPYFPHTAPRVIVVWLVYFFGFLGLSALLVLMWPNREFGWYYVVVTAMNATAMVGVQFLMRRYRVTVLENAGKLSKEH</sequence>
<proteinExistence type="predicted"/>
<keyword evidence="1" id="KW-1133">Transmembrane helix</keyword>
<evidence type="ECO:0000313" key="2">
    <source>
        <dbReference type="EMBL" id="NDO78672.1"/>
    </source>
</evidence>
<keyword evidence="1" id="KW-0472">Membrane</keyword>
<accession>A0A6N9QZI2</accession>
<reference evidence="2 3" key="1">
    <citation type="submission" date="2019-11" db="EMBL/GenBank/DDBJ databases">
        <title>Draft genome sequence of Kocuria indica DP-K7, a methyl red degrading Actinobacterium.</title>
        <authorList>
            <person name="Kumaran S."/>
            <person name="Tischler D."/>
            <person name="Ngo A.C.R."/>
            <person name="Schultes F."/>
        </authorList>
    </citation>
    <scope>NUCLEOTIDE SEQUENCE [LARGE SCALE GENOMIC DNA]</scope>
    <source>
        <strain evidence="2 3">DP-K7</strain>
    </source>
</reference>
<comment type="caution">
    <text evidence="2">The sequence shown here is derived from an EMBL/GenBank/DDBJ whole genome shotgun (WGS) entry which is preliminary data.</text>
</comment>
<gene>
    <name evidence="2" type="ORF">GKZ75_10650</name>
</gene>
<dbReference type="Proteomes" id="UP000471026">
    <property type="component" value="Unassembled WGS sequence"/>
</dbReference>
<evidence type="ECO:0000313" key="3">
    <source>
        <dbReference type="Proteomes" id="UP000471026"/>
    </source>
</evidence>
<feature type="transmembrane region" description="Helical" evidence="1">
    <location>
        <begin position="26"/>
        <end position="47"/>
    </location>
</feature>
<feature type="transmembrane region" description="Helical" evidence="1">
    <location>
        <begin position="53"/>
        <end position="74"/>
    </location>
</feature>
<keyword evidence="1" id="KW-0812">Transmembrane</keyword>
<dbReference type="EMBL" id="WMHZ01000015">
    <property type="protein sequence ID" value="NDO78672.1"/>
    <property type="molecule type" value="Genomic_DNA"/>
</dbReference>
<organism evidence="2 3">
    <name type="scientific">Kocuria marina subsp. indica</name>
    <dbReference type="NCBI Taxonomy" id="1049583"/>
    <lineage>
        <taxon>Bacteria</taxon>
        <taxon>Bacillati</taxon>
        <taxon>Actinomycetota</taxon>
        <taxon>Actinomycetes</taxon>
        <taxon>Micrococcales</taxon>
        <taxon>Micrococcaceae</taxon>
        <taxon>Kocuria</taxon>
    </lineage>
</organism>
<dbReference type="AlphaFoldDB" id="A0A6N9QZI2"/>
<evidence type="ECO:0000256" key="1">
    <source>
        <dbReference type="SAM" id="Phobius"/>
    </source>
</evidence>